<gene>
    <name evidence="8" type="ORF">AFR_18060</name>
</gene>
<feature type="binding site" evidence="5">
    <location>
        <position position="70"/>
    </location>
    <ligand>
        <name>phosphate</name>
        <dbReference type="ChEBI" id="CHEBI:43474"/>
    </ligand>
</feature>
<evidence type="ECO:0000256" key="2">
    <source>
        <dbReference type="ARBA" id="ARBA00022448"/>
    </source>
</evidence>
<dbReference type="EMBL" id="CP006272">
    <property type="protein sequence ID" value="AGZ41890.1"/>
    <property type="molecule type" value="Genomic_DNA"/>
</dbReference>
<dbReference type="PANTHER" id="PTHR42996:SF1">
    <property type="entry name" value="PHOSPHATE-BINDING PROTEIN PSTS"/>
    <property type="match status" value="1"/>
</dbReference>
<feature type="chain" id="PRO_5038718327" description="Phosphate-binding protein" evidence="6">
    <location>
        <begin position="23"/>
        <end position="345"/>
    </location>
</feature>
<organism evidence="8 9">
    <name type="scientific">Actinoplanes friuliensis DSM 7358</name>
    <dbReference type="NCBI Taxonomy" id="1246995"/>
    <lineage>
        <taxon>Bacteria</taxon>
        <taxon>Bacillati</taxon>
        <taxon>Actinomycetota</taxon>
        <taxon>Actinomycetes</taxon>
        <taxon>Micromonosporales</taxon>
        <taxon>Micromonosporaceae</taxon>
        <taxon>Actinoplanes</taxon>
    </lineage>
</organism>
<evidence type="ECO:0000313" key="8">
    <source>
        <dbReference type="EMBL" id="AGZ41890.1"/>
    </source>
</evidence>
<protein>
    <recommendedName>
        <fullName evidence="4">Phosphate-binding protein</fullName>
    </recommendedName>
</protein>
<dbReference type="PANTHER" id="PTHR42996">
    <property type="entry name" value="PHOSPHATE-BINDING PROTEIN PSTS"/>
    <property type="match status" value="1"/>
</dbReference>
<keyword evidence="9" id="KW-1185">Reference proteome</keyword>
<dbReference type="GO" id="GO:0035435">
    <property type="term" value="P:phosphate ion transmembrane transport"/>
    <property type="evidence" value="ECO:0007669"/>
    <property type="project" value="InterPro"/>
</dbReference>
<feature type="binding site" evidence="5">
    <location>
        <position position="88"/>
    </location>
    <ligand>
        <name>phosphate</name>
        <dbReference type="ChEBI" id="CHEBI:43474"/>
    </ligand>
</feature>
<name>U5W1N2_9ACTN</name>
<dbReference type="GO" id="GO:0043190">
    <property type="term" value="C:ATP-binding cassette (ABC) transporter complex"/>
    <property type="evidence" value="ECO:0007669"/>
    <property type="project" value="InterPro"/>
</dbReference>
<evidence type="ECO:0000259" key="7">
    <source>
        <dbReference type="Pfam" id="PF12849"/>
    </source>
</evidence>
<dbReference type="Pfam" id="PF12849">
    <property type="entry name" value="PBP_like_2"/>
    <property type="match status" value="1"/>
</dbReference>
<dbReference type="KEGG" id="afs:AFR_18060"/>
<dbReference type="PIRSF" id="PIRSF002756">
    <property type="entry name" value="PstS"/>
    <property type="match status" value="1"/>
</dbReference>
<dbReference type="PROSITE" id="PS51257">
    <property type="entry name" value="PROKAR_LIPOPROTEIN"/>
    <property type="match status" value="1"/>
</dbReference>
<dbReference type="PATRIC" id="fig|1246995.3.peg.3665"/>
<comment type="similarity">
    <text evidence="1 4">Belongs to the PstS family.</text>
</comment>
<evidence type="ECO:0000256" key="1">
    <source>
        <dbReference type="ARBA" id="ARBA00008725"/>
    </source>
</evidence>
<dbReference type="Gene3D" id="3.40.190.10">
    <property type="entry name" value="Periplasmic binding protein-like II"/>
    <property type="match status" value="2"/>
</dbReference>
<dbReference type="HOGENOM" id="CLU_034528_0_0_11"/>
<keyword evidence="2 4" id="KW-0813">Transport</keyword>
<sequence>MRFLPVLLVALVAGCGTSAATATGAEGISCAAGSITAQGSSAQTTVVSAWIKGYQIACPEATIAYASTGSGAGVRAFGAGTGDFVGTDSVLSGEGRRTVGARCPAVHLPLVVGPIALAYNVAGVGGLQLRPATVAKIFAGVVTVWNDPAVVADNPGVTLPSTKIRTVHRKDNSGTTDNFTRFLTAAGGADWKFGAGSVWSAPGGSAEQGSNGVATAIARTDGAIGYVEGSYARFHQLATARIGNGAGEFAVLTDEAAALTIAGARVSGTGGDLRLTVDHRVAAPGAYPIVLVTYEVVCGKGSPALVRSFLAYAASPAGQAAAARLGYAPLPEKLRAQVVAAINRL</sequence>
<feature type="signal peptide" evidence="6">
    <location>
        <begin position="1"/>
        <end position="22"/>
    </location>
</feature>
<feature type="binding site" evidence="5">
    <location>
        <begin position="40"/>
        <end position="42"/>
    </location>
    <ligand>
        <name>phosphate</name>
        <dbReference type="ChEBI" id="CHEBI:43474"/>
    </ligand>
</feature>
<evidence type="ECO:0000256" key="6">
    <source>
        <dbReference type="SAM" id="SignalP"/>
    </source>
</evidence>
<dbReference type="NCBIfam" id="TIGR00975">
    <property type="entry name" value="3a0107s03"/>
    <property type="match status" value="1"/>
</dbReference>
<feature type="binding site" evidence="5">
    <location>
        <begin position="173"/>
        <end position="175"/>
    </location>
    <ligand>
        <name>phosphate</name>
        <dbReference type="ChEBI" id="CHEBI:43474"/>
    </ligand>
</feature>
<dbReference type="STRING" id="1246995.AFR_18060"/>
<dbReference type="eggNOG" id="COG0226">
    <property type="taxonomic scope" value="Bacteria"/>
</dbReference>
<accession>U5W1N2</accession>
<dbReference type="Proteomes" id="UP000017746">
    <property type="component" value="Chromosome"/>
</dbReference>
<evidence type="ECO:0000256" key="5">
    <source>
        <dbReference type="PIRSR" id="PIRSR002756-1"/>
    </source>
</evidence>
<keyword evidence="6" id="KW-0732">Signal</keyword>
<reference evidence="8 9" key="1">
    <citation type="journal article" date="2014" name="J. Biotechnol.">
        <title>Complete genome sequence of the actinobacterium Actinoplanes friuliensis HAG 010964, producer of the lipopeptide antibiotic friulimycin.</title>
        <authorList>
            <person name="Ruckert C."/>
            <person name="Szczepanowski R."/>
            <person name="Albersmeier A."/>
            <person name="Goesmann A."/>
            <person name="Fischer N."/>
            <person name="Steinkamper A."/>
            <person name="Puhler A."/>
            <person name="Biener R."/>
            <person name="Schwartz D."/>
            <person name="Kalinowski J."/>
        </authorList>
    </citation>
    <scope>NUCLEOTIDE SEQUENCE [LARGE SCALE GENOMIC DNA]</scope>
    <source>
        <strain evidence="8 9">DSM 7358</strain>
    </source>
</reference>
<dbReference type="AlphaFoldDB" id="U5W1N2"/>
<dbReference type="SUPFAM" id="SSF53850">
    <property type="entry name" value="Periplasmic binding protein-like II"/>
    <property type="match status" value="1"/>
</dbReference>
<dbReference type="RefSeq" id="WP_023362254.1">
    <property type="nucleotide sequence ID" value="NC_022657.1"/>
</dbReference>
<dbReference type="InterPro" id="IPR050962">
    <property type="entry name" value="Phosphate-bind_PstS"/>
</dbReference>
<evidence type="ECO:0000313" key="9">
    <source>
        <dbReference type="Proteomes" id="UP000017746"/>
    </source>
</evidence>
<feature type="domain" description="PBP" evidence="7">
    <location>
        <begin position="26"/>
        <end position="316"/>
    </location>
</feature>
<evidence type="ECO:0000256" key="4">
    <source>
        <dbReference type="PIRNR" id="PIRNR002756"/>
    </source>
</evidence>
<dbReference type="InterPro" id="IPR005673">
    <property type="entry name" value="ABC_phos-bd_PstS"/>
</dbReference>
<evidence type="ECO:0000256" key="3">
    <source>
        <dbReference type="ARBA" id="ARBA00022592"/>
    </source>
</evidence>
<dbReference type="CDD" id="cd13565">
    <property type="entry name" value="PBP2_PstS"/>
    <property type="match status" value="1"/>
</dbReference>
<dbReference type="OrthoDB" id="9801510at2"/>
<proteinExistence type="inferred from homology"/>
<keyword evidence="3 4" id="KW-0592">Phosphate transport</keyword>
<dbReference type="InterPro" id="IPR024370">
    <property type="entry name" value="PBP_domain"/>
</dbReference>
<dbReference type="GO" id="GO:0042301">
    <property type="term" value="F:phosphate ion binding"/>
    <property type="evidence" value="ECO:0007669"/>
    <property type="project" value="InterPro"/>
</dbReference>